<name>A0A1M5TN78_9FIRM</name>
<evidence type="ECO:0000313" key="7">
    <source>
        <dbReference type="EMBL" id="SHH52148.1"/>
    </source>
</evidence>
<dbReference type="Pfam" id="PF12698">
    <property type="entry name" value="ABC2_membrane_3"/>
    <property type="match status" value="1"/>
</dbReference>
<dbReference type="GO" id="GO:0043190">
    <property type="term" value="C:ATP-binding cassette (ABC) transporter complex"/>
    <property type="evidence" value="ECO:0007669"/>
    <property type="project" value="InterPro"/>
</dbReference>
<dbReference type="OrthoDB" id="162334at2"/>
<dbReference type="PANTHER" id="PTHR43229:SF2">
    <property type="entry name" value="NODULATION PROTEIN J"/>
    <property type="match status" value="1"/>
</dbReference>
<evidence type="ECO:0000259" key="6">
    <source>
        <dbReference type="PROSITE" id="PS51012"/>
    </source>
</evidence>
<gene>
    <name evidence="7" type="ORF">SAMN02745823_00159</name>
</gene>
<organism evidence="7 8">
    <name type="scientific">Sporobacter termitidis DSM 10068</name>
    <dbReference type="NCBI Taxonomy" id="1123282"/>
    <lineage>
        <taxon>Bacteria</taxon>
        <taxon>Bacillati</taxon>
        <taxon>Bacillota</taxon>
        <taxon>Clostridia</taxon>
        <taxon>Eubacteriales</taxon>
        <taxon>Oscillospiraceae</taxon>
        <taxon>Sporobacter</taxon>
    </lineage>
</organism>
<feature type="transmembrane region" description="Helical" evidence="5">
    <location>
        <begin position="140"/>
        <end position="163"/>
    </location>
</feature>
<feature type="transmembrane region" description="Helical" evidence="5">
    <location>
        <begin position="58"/>
        <end position="80"/>
    </location>
</feature>
<keyword evidence="8" id="KW-1185">Reference proteome</keyword>
<feature type="transmembrane region" description="Helical" evidence="5">
    <location>
        <begin position="101"/>
        <end position="128"/>
    </location>
</feature>
<dbReference type="STRING" id="1123282.SAMN02745823_00159"/>
<accession>A0A1M5TN78</accession>
<keyword evidence="2 5" id="KW-0812">Transmembrane</keyword>
<protein>
    <submittedName>
        <fullName evidence="7">Multidrug/hemolysin transport system permease protein</fullName>
    </submittedName>
</protein>
<dbReference type="PIRSF" id="PIRSF006648">
    <property type="entry name" value="DrrB"/>
    <property type="match status" value="1"/>
</dbReference>
<dbReference type="RefSeq" id="WP_073075744.1">
    <property type="nucleotide sequence ID" value="NZ_FQXV01000001.1"/>
</dbReference>
<dbReference type="AlphaFoldDB" id="A0A1M5TN78"/>
<dbReference type="PROSITE" id="PS51012">
    <property type="entry name" value="ABC_TM2"/>
    <property type="match status" value="1"/>
</dbReference>
<comment type="subcellular location">
    <subcellularLocation>
        <location evidence="1">Membrane</location>
        <topology evidence="1">Multi-pass membrane protein</topology>
    </subcellularLocation>
</comment>
<evidence type="ECO:0000256" key="3">
    <source>
        <dbReference type="ARBA" id="ARBA00022989"/>
    </source>
</evidence>
<evidence type="ECO:0000256" key="4">
    <source>
        <dbReference type="ARBA" id="ARBA00023136"/>
    </source>
</evidence>
<evidence type="ECO:0000313" key="8">
    <source>
        <dbReference type="Proteomes" id="UP000183995"/>
    </source>
</evidence>
<dbReference type="InterPro" id="IPR000412">
    <property type="entry name" value="ABC_2_transport"/>
</dbReference>
<evidence type="ECO:0000256" key="5">
    <source>
        <dbReference type="SAM" id="Phobius"/>
    </source>
</evidence>
<dbReference type="GO" id="GO:0140359">
    <property type="term" value="F:ABC-type transporter activity"/>
    <property type="evidence" value="ECO:0007669"/>
    <property type="project" value="InterPro"/>
</dbReference>
<evidence type="ECO:0000256" key="2">
    <source>
        <dbReference type="ARBA" id="ARBA00022692"/>
    </source>
</evidence>
<sequence length="284" mass="30227">MIAFAARNLKVFFRDRTSVFFSLLAVFIIIGLYVLFLGDVWTSSIGDLTGVRFLMDSWIMAGLLAVTSVTTTMGAFGTMVDDRAKKISKDFYSSPIGRGSLTAGYIISSYIIGVIMTLVTLVLAEIYIVAYGGALLSLSAALQVVGLILISTLASTSMVLFIVSFFNSASAFATASTIIGTLIGFLTGIYLPVGQLPDAVQWIVKVFPVSHAAALLRQTMMASPLSQAFNGAPAEAAESFKELMGVNLRFGDAVASPIVSLLILAGTAVLFFALSLLNLSRKRK</sequence>
<feature type="transmembrane region" description="Helical" evidence="5">
    <location>
        <begin position="170"/>
        <end position="191"/>
    </location>
</feature>
<feature type="transmembrane region" description="Helical" evidence="5">
    <location>
        <begin position="20"/>
        <end position="38"/>
    </location>
</feature>
<reference evidence="7 8" key="1">
    <citation type="submission" date="2016-11" db="EMBL/GenBank/DDBJ databases">
        <authorList>
            <person name="Jaros S."/>
            <person name="Januszkiewicz K."/>
            <person name="Wedrychowicz H."/>
        </authorList>
    </citation>
    <scope>NUCLEOTIDE SEQUENCE [LARGE SCALE GENOMIC DNA]</scope>
    <source>
        <strain evidence="7 8">DSM 10068</strain>
    </source>
</reference>
<dbReference type="Proteomes" id="UP000183995">
    <property type="component" value="Unassembled WGS sequence"/>
</dbReference>
<keyword evidence="4 5" id="KW-0472">Membrane</keyword>
<keyword evidence="3 5" id="KW-1133">Transmembrane helix</keyword>
<dbReference type="PANTHER" id="PTHR43229">
    <property type="entry name" value="NODULATION PROTEIN J"/>
    <property type="match status" value="1"/>
</dbReference>
<dbReference type="InterPro" id="IPR013525">
    <property type="entry name" value="ABC2_TM"/>
</dbReference>
<dbReference type="InterPro" id="IPR047817">
    <property type="entry name" value="ABC2_TM_bact-type"/>
</dbReference>
<evidence type="ECO:0000256" key="1">
    <source>
        <dbReference type="ARBA" id="ARBA00004141"/>
    </source>
</evidence>
<feature type="domain" description="ABC transmembrane type-2" evidence="6">
    <location>
        <begin position="17"/>
        <end position="282"/>
    </location>
</feature>
<dbReference type="EMBL" id="FQXV01000001">
    <property type="protein sequence ID" value="SHH52148.1"/>
    <property type="molecule type" value="Genomic_DNA"/>
</dbReference>
<dbReference type="InterPro" id="IPR051784">
    <property type="entry name" value="Nod_factor_ABC_transporter"/>
</dbReference>
<proteinExistence type="predicted"/>
<feature type="transmembrane region" description="Helical" evidence="5">
    <location>
        <begin position="258"/>
        <end position="279"/>
    </location>
</feature>